<keyword evidence="4" id="KW-1185">Reference proteome</keyword>
<evidence type="ECO:0000313" key="4">
    <source>
        <dbReference type="Proteomes" id="UP001596099"/>
    </source>
</evidence>
<protein>
    <submittedName>
        <fullName evidence="3">Sulfatase-like hydrolase/transferase</fullName>
    </submittedName>
</protein>
<dbReference type="InterPro" id="IPR017850">
    <property type="entry name" value="Alkaline_phosphatase_core_sf"/>
</dbReference>
<evidence type="ECO:0000259" key="2">
    <source>
        <dbReference type="Pfam" id="PF00884"/>
    </source>
</evidence>
<dbReference type="PANTHER" id="PTHR42693">
    <property type="entry name" value="ARYLSULFATASE FAMILY MEMBER"/>
    <property type="match status" value="1"/>
</dbReference>
<sequence>MTGEADPPADGGPNLLLVCVDCLREDFLRTDRTETPFLDDLRARGRSCPNLYATATTTTPCIASLLTGTYGERNGVQSLQRGSLSPDVRSLAEVLGDRGYHTEALVTGPLLPETGLDRGFDEYDCRERSASLFGDWRERALGRLRTLPDPFFAFVHLWELHEDVHVPPAFDEPRYGETPYGRALSALDGHLRRLVDAVPEDTVVAVVGDHGESVTHRHNPLRLLAKSVRDAVRYYGGVDTRDVVGRLNRALDDRGPDIADHFIENGHGENVYDFTTNVPFVLAGPGISPATVDAQVRQVDVFPTLLDALGVEADVEVDGDAIRPEAGVDDRPAYMRACGTSLHRQKNHARAIRAEGLCYVEYPDRDWSPELYDLAADPRQLAPVADPDRAARLRRLLPTTDGALDEAERLDVDDRLRDLGYL</sequence>
<name>A0ABD5RJM5_9EURY</name>
<gene>
    <name evidence="3" type="ORF">ACFPYI_05645</name>
</gene>
<dbReference type="InterPro" id="IPR050738">
    <property type="entry name" value="Sulfatase"/>
</dbReference>
<feature type="domain" description="Sulfatase N-terminal" evidence="2">
    <location>
        <begin position="13"/>
        <end position="311"/>
    </location>
</feature>
<dbReference type="Proteomes" id="UP001596099">
    <property type="component" value="Unassembled WGS sequence"/>
</dbReference>
<comment type="similarity">
    <text evidence="1">Belongs to the sulfatase family.</text>
</comment>
<evidence type="ECO:0000256" key="1">
    <source>
        <dbReference type="ARBA" id="ARBA00008779"/>
    </source>
</evidence>
<dbReference type="Gene3D" id="3.40.720.10">
    <property type="entry name" value="Alkaline Phosphatase, subunit A"/>
    <property type="match status" value="2"/>
</dbReference>
<accession>A0ABD5RJM5</accession>
<dbReference type="PANTHER" id="PTHR42693:SF33">
    <property type="entry name" value="ARYLSULFATASE"/>
    <property type="match status" value="1"/>
</dbReference>
<dbReference type="AlphaFoldDB" id="A0ABD5RJM5"/>
<organism evidence="3 4">
    <name type="scientific">Halomarina salina</name>
    <dbReference type="NCBI Taxonomy" id="1872699"/>
    <lineage>
        <taxon>Archaea</taxon>
        <taxon>Methanobacteriati</taxon>
        <taxon>Methanobacteriota</taxon>
        <taxon>Stenosarchaea group</taxon>
        <taxon>Halobacteria</taxon>
        <taxon>Halobacteriales</taxon>
        <taxon>Natronomonadaceae</taxon>
        <taxon>Halomarina</taxon>
    </lineage>
</organism>
<dbReference type="InterPro" id="IPR000917">
    <property type="entry name" value="Sulfatase_N"/>
</dbReference>
<proteinExistence type="inferred from homology"/>
<comment type="caution">
    <text evidence="3">The sequence shown here is derived from an EMBL/GenBank/DDBJ whole genome shotgun (WGS) entry which is preliminary data.</text>
</comment>
<evidence type="ECO:0000313" key="3">
    <source>
        <dbReference type="EMBL" id="MFC5970812.1"/>
    </source>
</evidence>
<dbReference type="RefSeq" id="WP_247413733.1">
    <property type="nucleotide sequence ID" value="NZ_JALLGW010000001.1"/>
</dbReference>
<reference evidence="3 4" key="1">
    <citation type="journal article" date="2019" name="Int. J. Syst. Evol. Microbiol.">
        <title>The Global Catalogue of Microorganisms (GCM) 10K type strain sequencing project: providing services to taxonomists for standard genome sequencing and annotation.</title>
        <authorList>
            <consortium name="The Broad Institute Genomics Platform"/>
            <consortium name="The Broad Institute Genome Sequencing Center for Infectious Disease"/>
            <person name="Wu L."/>
            <person name="Ma J."/>
        </authorList>
    </citation>
    <scope>NUCLEOTIDE SEQUENCE [LARGE SCALE GENOMIC DNA]</scope>
    <source>
        <strain evidence="3 4">CGMCC 1.12543</strain>
    </source>
</reference>
<dbReference type="Pfam" id="PF00884">
    <property type="entry name" value="Sulfatase"/>
    <property type="match status" value="1"/>
</dbReference>
<dbReference type="SUPFAM" id="SSF53649">
    <property type="entry name" value="Alkaline phosphatase-like"/>
    <property type="match status" value="1"/>
</dbReference>
<dbReference type="EMBL" id="JBHSQH010000001">
    <property type="protein sequence ID" value="MFC5970812.1"/>
    <property type="molecule type" value="Genomic_DNA"/>
</dbReference>